<evidence type="ECO:0000256" key="1">
    <source>
        <dbReference type="SAM" id="MobiDB-lite"/>
    </source>
</evidence>
<dbReference type="AlphaFoldDB" id="G2YXC9"/>
<reference evidence="3" key="1">
    <citation type="journal article" date="2011" name="PLoS Genet.">
        <title>Genomic analysis of the necrotrophic fungal pathogens Sclerotinia sclerotiorum and Botrytis cinerea.</title>
        <authorList>
            <person name="Amselem J."/>
            <person name="Cuomo C.A."/>
            <person name="van Kan J.A."/>
            <person name="Viaud M."/>
            <person name="Benito E.P."/>
            <person name="Couloux A."/>
            <person name="Coutinho P.M."/>
            <person name="de Vries R.P."/>
            <person name="Dyer P.S."/>
            <person name="Fillinger S."/>
            <person name="Fournier E."/>
            <person name="Gout L."/>
            <person name="Hahn M."/>
            <person name="Kohn L."/>
            <person name="Lapalu N."/>
            <person name="Plummer K.M."/>
            <person name="Pradier J.M."/>
            <person name="Quevillon E."/>
            <person name="Sharon A."/>
            <person name="Simon A."/>
            <person name="ten Have A."/>
            <person name="Tudzynski B."/>
            <person name="Tudzynski P."/>
            <person name="Wincker P."/>
            <person name="Andrew M."/>
            <person name="Anthouard V."/>
            <person name="Beever R.E."/>
            <person name="Beffa R."/>
            <person name="Benoit I."/>
            <person name="Bouzid O."/>
            <person name="Brault B."/>
            <person name="Chen Z."/>
            <person name="Choquer M."/>
            <person name="Collemare J."/>
            <person name="Cotton P."/>
            <person name="Danchin E.G."/>
            <person name="Da Silva C."/>
            <person name="Gautier A."/>
            <person name="Giraud C."/>
            <person name="Giraud T."/>
            <person name="Gonzalez C."/>
            <person name="Grossetete S."/>
            <person name="Guldener U."/>
            <person name="Henrissat B."/>
            <person name="Howlett B.J."/>
            <person name="Kodira C."/>
            <person name="Kretschmer M."/>
            <person name="Lappartient A."/>
            <person name="Leroch M."/>
            <person name="Levis C."/>
            <person name="Mauceli E."/>
            <person name="Neuveglise C."/>
            <person name="Oeser B."/>
            <person name="Pearson M."/>
            <person name="Poulain J."/>
            <person name="Poussereau N."/>
            <person name="Quesneville H."/>
            <person name="Rascle C."/>
            <person name="Schumacher J."/>
            <person name="Segurens B."/>
            <person name="Sexton A."/>
            <person name="Silva E."/>
            <person name="Sirven C."/>
            <person name="Soanes D.M."/>
            <person name="Talbot N.J."/>
            <person name="Templeton M."/>
            <person name="Yandava C."/>
            <person name="Yarden O."/>
            <person name="Zeng Q."/>
            <person name="Rollins J.A."/>
            <person name="Lebrun M.H."/>
            <person name="Dickman M."/>
        </authorList>
    </citation>
    <scope>NUCLEOTIDE SEQUENCE [LARGE SCALE GENOMIC DNA]</scope>
    <source>
        <strain evidence="3">T4</strain>
    </source>
</reference>
<gene>
    <name evidence="2" type="ORF">BofuT4_uP149770.1</name>
</gene>
<accession>G2YXC9</accession>
<feature type="region of interest" description="Disordered" evidence="1">
    <location>
        <begin position="1"/>
        <end position="46"/>
    </location>
</feature>
<organism evidence="2 3">
    <name type="scientific">Botryotinia fuckeliana (strain T4)</name>
    <name type="common">Noble rot fungus</name>
    <name type="synonym">Botrytis cinerea</name>
    <dbReference type="NCBI Taxonomy" id="999810"/>
    <lineage>
        <taxon>Eukaryota</taxon>
        <taxon>Fungi</taxon>
        <taxon>Dikarya</taxon>
        <taxon>Ascomycota</taxon>
        <taxon>Pezizomycotina</taxon>
        <taxon>Leotiomycetes</taxon>
        <taxon>Helotiales</taxon>
        <taxon>Sclerotiniaceae</taxon>
        <taxon>Botrytis</taxon>
    </lineage>
</organism>
<proteinExistence type="predicted"/>
<dbReference type="InParanoid" id="G2YXC9"/>
<feature type="compositionally biased region" description="Basic and acidic residues" evidence="1">
    <location>
        <begin position="18"/>
        <end position="46"/>
    </location>
</feature>
<dbReference type="EMBL" id="FQ790359">
    <property type="protein sequence ID" value="CCD56367.1"/>
    <property type="molecule type" value="Genomic_DNA"/>
</dbReference>
<name>G2YXC9_BOTF4</name>
<evidence type="ECO:0000313" key="2">
    <source>
        <dbReference type="EMBL" id="CCD56367.1"/>
    </source>
</evidence>
<evidence type="ECO:0000313" key="3">
    <source>
        <dbReference type="Proteomes" id="UP000008177"/>
    </source>
</evidence>
<protein>
    <submittedName>
        <fullName evidence="2">Uncharacterized protein</fullName>
    </submittedName>
</protein>
<dbReference type="Proteomes" id="UP000008177">
    <property type="component" value="Unplaced contigs"/>
</dbReference>
<sequence>MVREQMHPPLHSNTSIYPKDHENFETNVFTERDDMSAKHDETSAIG</sequence>
<dbReference type="HOGENOM" id="CLU_3191251_0_0_1"/>